<feature type="chain" id="PRO_5023125758" description="Beta-glucosidase" evidence="3">
    <location>
        <begin position="20"/>
        <end position="177"/>
    </location>
</feature>
<keyword evidence="5" id="KW-1185">Reference proteome</keyword>
<dbReference type="PANTHER" id="PTHR10353:SF170">
    <property type="entry name" value="BETA-GLUCOSIDASE 44-LIKE"/>
    <property type="match status" value="1"/>
</dbReference>
<sequence>MKRMLLCFAFAVIIGIGNVAVMDTGGLSRESFPMGFVFGTSTSAYQVEGMANKGGRGPSIWDVYVKQPGHIANNDTADVADDQYHHYKEDVDLLAKFNFDAYRFSISWSRIFPEGVGKVNWAGVAYYNRMINYLVKKGLWSRVVLPVWTSCLAYMEEQEFIYLPTYFMDGIGSGESF</sequence>
<evidence type="ECO:0000256" key="1">
    <source>
        <dbReference type="ARBA" id="ARBA00010838"/>
    </source>
</evidence>
<comment type="similarity">
    <text evidence="1 2">Belongs to the glycosyl hydrolase 1 family.</text>
</comment>
<evidence type="ECO:0000313" key="5">
    <source>
        <dbReference type="Proteomes" id="UP000322667"/>
    </source>
</evidence>
<accession>A0A5D2K7J8</accession>
<reference evidence="4 5" key="1">
    <citation type="submission" date="2019-07" db="EMBL/GenBank/DDBJ databases">
        <title>WGS assembly of Gossypium tomentosum.</title>
        <authorList>
            <person name="Chen Z.J."/>
            <person name="Sreedasyam A."/>
            <person name="Ando A."/>
            <person name="Song Q."/>
            <person name="De L."/>
            <person name="Hulse-Kemp A."/>
            <person name="Ding M."/>
            <person name="Ye W."/>
            <person name="Kirkbride R."/>
            <person name="Jenkins J."/>
            <person name="Plott C."/>
            <person name="Lovell J."/>
            <person name="Lin Y.-M."/>
            <person name="Vaughn R."/>
            <person name="Liu B."/>
            <person name="Li W."/>
            <person name="Simpson S."/>
            <person name="Scheffler B."/>
            <person name="Saski C."/>
            <person name="Grover C."/>
            <person name="Hu G."/>
            <person name="Conover J."/>
            <person name="Carlson J."/>
            <person name="Shu S."/>
            <person name="Boston L."/>
            <person name="Williams M."/>
            <person name="Peterson D."/>
            <person name="Mcgee K."/>
            <person name="Jones D."/>
            <person name="Wendel J."/>
            <person name="Stelly D."/>
            <person name="Grimwood J."/>
            <person name="Schmutz J."/>
        </authorList>
    </citation>
    <scope>NUCLEOTIDE SEQUENCE [LARGE SCALE GENOMIC DNA]</scope>
    <source>
        <strain evidence="4">7179.01</strain>
    </source>
</reference>
<dbReference type="Proteomes" id="UP000322667">
    <property type="component" value="Chromosome D07"/>
</dbReference>
<dbReference type="EMBL" id="CM017629">
    <property type="protein sequence ID" value="TYH62013.1"/>
    <property type="molecule type" value="Genomic_DNA"/>
</dbReference>
<evidence type="ECO:0000313" key="4">
    <source>
        <dbReference type="EMBL" id="TYH62013.1"/>
    </source>
</evidence>
<protein>
    <recommendedName>
        <fullName evidence="6">Beta-glucosidase</fullName>
    </recommendedName>
</protein>
<dbReference type="GO" id="GO:0008422">
    <property type="term" value="F:beta-glucosidase activity"/>
    <property type="evidence" value="ECO:0007669"/>
    <property type="project" value="TreeGrafter"/>
</dbReference>
<gene>
    <name evidence="4" type="ORF">ES332_D07G089400v1</name>
</gene>
<dbReference type="PANTHER" id="PTHR10353">
    <property type="entry name" value="GLYCOSYL HYDROLASE"/>
    <property type="match status" value="1"/>
</dbReference>
<name>A0A5D2K7J8_GOSTO</name>
<dbReference type="AlphaFoldDB" id="A0A5D2K7J8"/>
<proteinExistence type="inferred from homology"/>
<keyword evidence="3" id="KW-0732">Signal</keyword>
<dbReference type="InterPro" id="IPR017853">
    <property type="entry name" value="GH"/>
</dbReference>
<evidence type="ECO:0000256" key="2">
    <source>
        <dbReference type="RuleBase" id="RU003690"/>
    </source>
</evidence>
<evidence type="ECO:0008006" key="6">
    <source>
        <dbReference type="Google" id="ProtNLM"/>
    </source>
</evidence>
<dbReference type="GO" id="GO:0005975">
    <property type="term" value="P:carbohydrate metabolic process"/>
    <property type="evidence" value="ECO:0007669"/>
    <property type="project" value="InterPro"/>
</dbReference>
<dbReference type="Gene3D" id="3.20.20.80">
    <property type="entry name" value="Glycosidases"/>
    <property type="match status" value="1"/>
</dbReference>
<dbReference type="InterPro" id="IPR001360">
    <property type="entry name" value="Glyco_hydro_1"/>
</dbReference>
<dbReference type="Pfam" id="PF00232">
    <property type="entry name" value="Glyco_hydro_1"/>
    <property type="match status" value="1"/>
</dbReference>
<organism evidence="4 5">
    <name type="scientific">Gossypium tomentosum</name>
    <name type="common">Hawaiian cotton</name>
    <name type="synonym">Gossypium sandvicense</name>
    <dbReference type="NCBI Taxonomy" id="34277"/>
    <lineage>
        <taxon>Eukaryota</taxon>
        <taxon>Viridiplantae</taxon>
        <taxon>Streptophyta</taxon>
        <taxon>Embryophyta</taxon>
        <taxon>Tracheophyta</taxon>
        <taxon>Spermatophyta</taxon>
        <taxon>Magnoliopsida</taxon>
        <taxon>eudicotyledons</taxon>
        <taxon>Gunneridae</taxon>
        <taxon>Pentapetalae</taxon>
        <taxon>rosids</taxon>
        <taxon>malvids</taxon>
        <taxon>Malvales</taxon>
        <taxon>Malvaceae</taxon>
        <taxon>Malvoideae</taxon>
        <taxon>Gossypium</taxon>
    </lineage>
</organism>
<feature type="signal peptide" evidence="3">
    <location>
        <begin position="1"/>
        <end position="19"/>
    </location>
</feature>
<dbReference type="SUPFAM" id="SSF51445">
    <property type="entry name" value="(Trans)glycosidases"/>
    <property type="match status" value="1"/>
</dbReference>
<evidence type="ECO:0000256" key="3">
    <source>
        <dbReference type="SAM" id="SignalP"/>
    </source>
</evidence>